<proteinExistence type="predicted"/>
<dbReference type="AlphaFoldDB" id="A0A383A4M6"/>
<sequence>MTTSPKFKKTHPQVELRPADEVMRLSRMGAFFPTRLSFSRTMIRYLANQKAEIIRPLWEIDKEGFGRAIYSVCLGGHNYSLVAFATMLAPERRTDRVIAEAWDTSYVLYDGIPNKAELERLQN</sequence>
<feature type="non-terminal residue" evidence="1">
    <location>
        <position position="123"/>
    </location>
</feature>
<accession>A0A383A4M6</accession>
<name>A0A383A4M6_9ZZZZ</name>
<dbReference type="EMBL" id="UINC01189054">
    <property type="protein sequence ID" value="SVE02571.1"/>
    <property type="molecule type" value="Genomic_DNA"/>
</dbReference>
<reference evidence="1" key="1">
    <citation type="submission" date="2018-05" db="EMBL/GenBank/DDBJ databases">
        <authorList>
            <person name="Lanie J.A."/>
            <person name="Ng W.-L."/>
            <person name="Kazmierczak K.M."/>
            <person name="Andrzejewski T.M."/>
            <person name="Davidsen T.M."/>
            <person name="Wayne K.J."/>
            <person name="Tettelin H."/>
            <person name="Glass J.I."/>
            <person name="Rusch D."/>
            <person name="Podicherti R."/>
            <person name="Tsui H.-C.T."/>
            <person name="Winkler M.E."/>
        </authorList>
    </citation>
    <scope>NUCLEOTIDE SEQUENCE</scope>
</reference>
<gene>
    <name evidence="1" type="ORF">METZ01_LOCUS455425</name>
</gene>
<evidence type="ECO:0000313" key="1">
    <source>
        <dbReference type="EMBL" id="SVE02571.1"/>
    </source>
</evidence>
<organism evidence="1">
    <name type="scientific">marine metagenome</name>
    <dbReference type="NCBI Taxonomy" id="408172"/>
    <lineage>
        <taxon>unclassified sequences</taxon>
        <taxon>metagenomes</taxon>
        <taxon>ecological metagenomes</taxon>
    </lineage>
</organism>
<protein>
    <submittedName>
        <fullName evidence="1">Uncharacterized protein</fullName>
    </submittedName>
</protein>